<dbReference type="Gene3D" id="3.40.50.2000">
    <property type="entry name" value="Glycogen Phosphorylase B"/>
    <property type="match status" value="2"/>
</dbReference>
<dbReference type="AlphaFoldDB" id="A0A4Q9YNQ2"/>
<dbReference type="Proteomes" id="UP000293300">
    <property type="component" value="Unassembled WGS sequence"/>
</dbReference>
<dbReference type="Pfam" id="PF13477">
    <property type="entry name" value="Glyco_trans_4_2"/>
    <property type="match status" value="1"/>
</dbReference>
<evidence type="ECO:0000259" key="2">
    <source>
        <dbReference type="Pfam" id="PF13477"/>
    </source>
</evidence>
<dbReference type="OrthoDB" id="832722at2"/>
<gene>
    <name evidence="3" type="ORF">EZL74_12590</name>
</gene>
<name>A0A4Q9YNQ2_9FLAO</name>
<comment type="caution">
    <text evidence="3">The sequence shown here is derived from an EMBL/GenBank/DDBJ whole genome shotgun (WGS) entry which is preliminary data.</text>
</comment>
<dbReference type="InterPro" id="IPR001296">
    <property type="entry name" value="Glyco_trans_1"/>
</dbReference>
<keyword evidence="4" id="KW-1185">Reference proteome</keyword>
<sequence length="353" mass="40433">MTKKRILFLGETYRADAITWMNGLKEFGDFEIVTWELQKSSVGFSRISRLMELLMAFFTIRKIAKTFQPDMVIAERTTSYGFLAALTGIRPIAIAQQGITDLWPHNSPLFIFKKMLQDYAFRKADLIHAWGEVMANHMEQSNVDMSKVLVLPKGINLSHFQFKDNQDKPLIDAIVTRALEPEYKHAKILKAFGILKKKNIPFRLTIIGDGSMRKTLEKLAIDLNIENEVLFKGKTPNEEVAQLLQESNFYISMPATEGVSASLFEAMASGCFPLVTDLPGNQSWIRNHENGILIPNGKFKILAEEIQYAFERNLWRKAVVERNRKFIEEHANYAINMKTIADAYHHLIMKSTK</sequence>
<evidence type="ECO:0000313" key="4">
    <source>
        <dbReference type="Proteomes" id="UP000293300"/>
    </source>
</evidence>
<accession>A0A4Q9YNQ2</accession>
<organism evidence="3 4">
    <name type="scientific">Flavobacterium silvisoli</name>
    <dbReference type="NCBI Taxonomy" id="2529433"/>
    <lineage>
        <taxon>Bacteria</taxon>
        <taxon>Pseudomonadati</taxon>
        <taxon>Bacteroidota</taxon>
        <taxon>Flavobacteriia</taxon>
        <taxon>Flavobacteriales</taxon>
        <taxon>Flavobacteriaceae</taxon>
        <taxon>Flavobacterium</taxon>
    </lineage>
</organism>
<dbReference type="InterPro" id="IPR028098">
    <property type="entry name" value="Glyco_trans_4-like_N"/>
</dbReference>
<dbReference type="InterPro" id="IPR050194">
    <property type="entry name" value="Glycosyltransferase_grp1"/>
</dbReference>
<dbReference type="Pfam" id="PF00534">
    <property type="entry name" value="Glycos_transf_1"/>
    <property type="match status" value="1"/>
</dbReference>
<reference evidence="3 4" key="1">
    <citation type="submission" date="2019-02" db="EMBL/GenBank/DDBJ databases">
        <title>Flavobacterium sp. RD-2-33 isolated from forest soil.</title>
        <authorList>
            <person name="Chaudhary D.K."/>
        </authorList>
    </citation>
    <scope>NUCLEOTIDE SEQUENCE [LARGE SCALE GENOMIC DNA]</scope>
    <source>
        <strain evidence="3 4">RD-2-33</strain>
    </source>
</reference>
<evidence type="ECO:0000313" key="3">
    <source>
        <dbReference type="EMBL" id="TBX64984.1"/>
    </source>
</evidence>
<feature type="domain" description="Glycosyltransferase subfamily 4-like N-terminal" evidence="2">
    <location>
        <begin position="48"/>
        <end position="127"/>
    </location>
</feature>
<proteinExistence type="predicted"/>
<dbReference type="EMBL" id="SJPE01000021">
    <property type="protein sequence ID" value="TBX64984.1"/>
    <property type="molecule type" value="Genomic_DNA"/>
</dbReference>
<dbReference type="PANTHER" id="PTHR45947">
    <property type="entry name" value="SULFOQUINOVOSYL TRANSFERASE SQD2"/>
    <property type="match status" value="1"/>
</dbReference>
<protein>
    <submittedName>
        <fullName evidence="3">Glycosyltransferase</fullName>
    </submittedName>
</protein>
<feature type="domain" description="Glycosyl transferase family 1" evidence="1">
    <location>
        <begin position="167"/>
        <end position="325"/>
    </location>
</feature>
<keyword evidence="3" id="KW-0808">Transferase</keyword>
<dbReference type="SUPFAM" id="SSF53756">
    <property type="entry name" value="UDP-Glycosyltransferase/glycogen phosphorylase"/>
    <property type="match status" value="1"/>
</dbReference>
<dbReference type="GO" id="GO:0016757">
    <property type="term" value="F:glycosyltransferase activity"/>
    <property type="evidence" value="ECO:0007669"/>
    <property type="project" value="InterPro"/>
</dbReference>
<evidence type="ECO:0000259" key="1">
    <source>
        <dbReference type="Pfam" id="PF00534"/>
    </source>
</evidence>
<dbReference type="PANTHER" id="PTHR45947:SF3">
    <property type="entry name" value="SULFOQUINOVOSYL TRANSFERASE SQD2"/>
    <property type="match status" value="1"/>
</dbReference>
<dbReference type="RefSeq" id="WP_131477022.1">
    <property type="nucleotide sequence ID" value="NZ_SJPE01000021.1"/>
</dbReference>